<feature type="region of interest" description="Disordered" evidence="1">
    <location>
        <begin position="1186"/>
        <end position="1208"/>
    </location>
</feature>
<dbReference type="InParanoid" id="K1WHK6"/>
<dbReference type="PANTHER" id="PTHR15180">
    <property type="entry name" value="GENERAL TRANSCRIPTION FACTOR 3C POLYPEPTIDE 1"/>
    <property type="match status" value="1"/>
</dbReference>
<dbReference type="Proteomes" id="UP000006757">
    <property type="component" value="Unassembled WGS sequence"/>
</dbReference>
<reference evidence="4 5" key="1">
    <citation type="journal article" date="2012" name="Eukaryot. Cell">
        <title>Genome sequence of the Trichosporon asahii environmental strain CBS 8904.</title>
        <authorList>
            <person name="Yang R.Y."/>
            <person name="Li H.T."/>
            <person name="Zhu H."/>
            <person name="Zhou G.P."/>
            <person name="Wang M."/>
            <person name="Wang L."/>
        </authorList>
    </citation>
    <scope>NUCLEOTIDE SEQUENCE [LARGE SCALE GENOMIC DNA]</scope>
    <source>
        <strain evidence="4 5">CBS 8904</strain>
    </source>
</reference>
<dbReference type="Pfam" id="PF20222">
    <property type="entry name" value="DUF6581"/>
    <property type="match status" value="1"/>
</dbReference>
<feature type="compositionally biased region" description="Basic and acidic residues" evidence="1">
    <location>
        <begin position="371"/>
        <end position="383"/>
    </location>
</feature>
<feature type="compositionally biased region" description="Low complexity" evidence="1">
    <location>
        <begin position="134"/>
        <end position="154"/>
    </location>
</feature>
<feature type="region of interest" description="Disordered" evidence="1">
    <location>
        <begin position="791"/>
        <end position="832"/>
    </location>
</feature>
<protein>
    <submittedName>
        <fullName evidence="4">Uncharacterized protein</fullName>
    </submittedName>
</protein>
<dbReference type="GO" id="GO:0006384">
    <property type="term" value="P:transcription initiation at RNA polymerase III promoter"/>
    <property type="evidence" value="ECO:0007669"/>
    <property type="project" value="InterPro"/>
</dbReference>
<sequence>MANFETEVTSIVQGYITTFLGQYAQNPQANWKSKDTAIYLLTSIASRGSTVQADLAPTPTRKTPARGRKRANVDLLSAPSTPIDTPTKRPRRGRSAKEPEPEPPAESQLPAPAEVQQTSESVAAEAAPEEAMEELAAPVEASEPTPAPSTSETPGPRKTWAVGNPPEPEEPMAPEPEAHATPLSQGDSQIDEIMTEDSRQATVDFEDEDEPLVAIEEKKPYTRSRGPRVDVSVFRRTNEIFQCLSDMGGISTDQRLHHEIGPWAQKWAGTDHPNAPAVASGMDRKVFKRILNRLIEDGRAKMRVATMPTSTGRWVRQSVVYLADTPEDTVQDFVRKLMAAPLPGVTQVSAGRNKPAIEYSAFKRRPPTHVKKSESEDPGRPLSMRERLLTDSTVVGSMYNYQFGRCVRTRTLHQSLVEAFAAHPEADSVVSTSPRVFALPFLFEYIRIKDFFHIVQHREYDEVLYEWLQDPANLELRINELPEDIAARCNVGSKTSTSSKQLIRTLLGTLDFLNIVMPLQVTDKASATLKLDGASRDHPQYFKHHDDINATTYFMLYDVAPVWHIADPSLSLVGFMPAATTEDMKPLWDAIQSASVDSIQPHVQRMPKMPSFPFAPQVHGVLMGTYKEIDMCKTLRSRVHWKDDVRVNIEQARALRAERVKGKTHTDEELNQLAYDLCLRKNDLVNLLVRKERARLPPRGAPPRERRGKETYRNEDERDAIREELAQRIKAAREVFEERLATAAERANVELTDEVRKYVAANRPMSHLGAMVSEEDLMAVIYSYQRHKQGVLPSRRNKLTARSARPSVPRPDRARKSSSLRDSSSSKIRRHRHNWSRDEEELFFDAEAVIRARCKGTTNRGRLAMNQLFPDLGDQVMRNKLKKLLDIPGRSAYFDRLVDAFHDLWVEHRGTAALPDPNPTSHIEFDLKRHVTFMRQHVNKHLLRLPTSAQTAVKEQPIQDLPKNVSEITEKYSWEYLKHTNTSFDLVLDTAALAEETRLHNIALGSIVEGAQEDVKPDLTISSGRRSGVIRSMIVGSPSETYDMSHASRILSWPREEYELIMSSMVNDGILLKSSVGQRTPGRMYGFHASWLAASEGSLPSDIDAEVTKAIKRFDEAEDRTITWPLLGNSGDLAAVMSLVSNHELDFDLDDCDFPTLKQSRLMYNTRALNDDAFEFDFTATRLEETPRKWSPPPAMAPREAPKPRPWGGDLSAKPWVVERIVKATEVAGANGIQRGDLQAQTELSLEDVDASLAALALEDTPRIFWAGYDNARLVSSQHWDQWSVDLADRSHDDKESQADAVRVAPRRWVDIWGNNIPSEWERAVKLVVAHLITRPGITEHSLMARVSSALDRLETCDVLQFLIDSQLATRAYSTDVDRPLPPVHATDVNETKGVVWQATDDLWSR</sequence>
<dbReference type="InterPro" id="IPR046488">
    <property type="entry name" value="Sfc3/Tfc3_C"/>
</dbReference>
<feature type="region of interest" description="Disordered" evidence="1">
    <location>
        <begin position="52"/>
        <end position="185"/>
    </location>
</feature>
<feature type="region of interest" description="Disordered" evidence="1">
    <location>
        <begin position="364"/>
        <end position="383"/>
    </location>
</feature>
<feature type="region of interest" description="Disordered" evidence="1">
    <location>
        <begin position="201"/>
        <end position="226"/>
    </location>
</feature>
<dbReference type="Gene3D" id="1.25.10.10">
    <property type="entry name" value="Leucine-rich Repeat Variant"/>
    <property type="match status" value="1"/>
</dbReference>
<feature type="compositionally biased region" description="Basic and acidic residues" evidence="1">
    <location>
        <begin position="702"/>
        <end position="717"/>
    </location>
</feature>
<gene>
    <name evidence="4" type="ORF">A1Q2_04827</name>
</gene>
<evidence type="ECO:0000256" key="1">
    <source>
        <dbReference type="SAM" id="MobiDB-lite"/>
    </source>
</evidence>
<evidence type="ECO:0000313" key="4">
    <source>
        <dbReference type="EMBL" id="EKD00954.1"/>
    </source>
</evidence>
<evidence type="ECO:0000259" key="2">
    <source>
        <dbReference type="Pfam" id="PF08506"/>
    </source>
</evidence>
<keyword evidence="5" id="KW-1185">Reference proteome</keyword>
<dbReference type="OrthoDB" id="68020at2759"/>
<evidence type="ECO:0000259" key="3">
    <source>
        <dbReference type="Pfam" id="PF20222"/>
    </source>
</evidence>
<dbReference type="EMBL" id="AMBO01000331">
    <property type="protein sequence ID" value="EKD00954.1"/>
    <property type="molecule type" value="Genomic_DNA"/>
</dbReference>
<dbReference type="PANTHER" id="PTHR15180:SF1">
    <property type="entry name" value="GENERAL TRANSCRIPTION FACTOR 3C POLYPEPTIDE 1"/>
    <property type="match status" value="1"/>
</dbReference>
<dbReference type="InterPro" id="IPR044210">
    <property type="entry name" value="Tfc3-like"/>
</dbReference>
<dbReference type="GO" id="GO:0000127">
    <property type="term" value="C:transcription factor TFIIIC complex"/>
    <property type="evidence" value="ECO:0007669"/>
    <property type="project" value="InterPro"/>
</dbReference>
<dbReference type="InterPro" id="IPR011989">
    <property type="entry name" value="ARM-like"/>
</dbReference>
<feature type="domain" description="Transcription factor tau subunit sfc3/Tfc3 C-terminal" evidence="3">
    <location>
        <begin position="829"/>
        <end position="1204"/>
    </location>
</feature>
<dbReference type="GO" id="GO:0042791">
    <property type="term" value="P:5S class rRNA transcription by RNA polymerase III"/>
    <property type="evidence" value="ECO:0007669"/>
    <property type="project" value="TreeGrafter"/>
</dbReference>
<dbReference type="InterPro" id="IPR013713">
    <property type="entry name" value="XPO2_central"/>
</dbReference>
<comment type="caution">
    <text evidence="4">The sequence shown here is derived from an EMBL/GenBank/DDBJ whole genome shotgun (WGS) entry which is preliminary data.</text>
</comment>
<proteinExistence type="predicted"/>
<feature type="domain" description="Exportin-2 central" evidence="2">
    <location>
        <begin position="2"/>
        <end position="52"/>
    </location>
</feature>
<dbReference type="GO" id="GO:0003677">
    <property type="term" value="F:DNA binding"/>
    <property type="evidence" value="ECO:0007669"/>
    <property type="project" value="InterPro"/>
</dbReference>
<dbReference type="Pfam" id="PF08506">
    <property type="entry name" value="Cse1"/>
    <property type="match status" value="1"/>
</dbReference>
<accession>K1WHK6</accession>
<dbReference type="STRING" id="1220162.K1WHK6"/>
<dbReference type="eggNOG" id="KOG1992">
    <property type="taxonomic scope" value="Eukaryota"/>
</dbReference>
<dbReference type="HOGENOM" id="CLU_253988_0_0_1"/>
<feature type="region of interest" description="Disordered" evidence="1">
    <location>
        <begin position="696"/>
        <end position="717"/>
    </location>
</feature>
<evidence type="ECO:0000313" key="5">
    <source>
        <dbReference type="Proteomes" id="UP000006757"/>
    </source>
</evidence>
<organism evidence="4 5">
    <name type="scientific">Trichosporon asahii var. asahii (strain CBS 8904)</name>
    <name type="common">Yeast</name>
    <dbReference type="NCBI Taxonomy" id="1220162"/>
    <lineage>
        <taxon>Eukaryota</taxon>
        <taxon>Fungi</taxon>
        <taxon>Dikarya</taxon>
        <taxon>Basidiomycota</taxon>
        <taxon>Agaricomycotina</taxon>
        <taxon>Tremellomycetes</taxon>
        <taxon>Trichosporonales</taxon>
        <taxon>Trichosporonaceae</taxon>
        <taxon>Trichosporon</taxon>
    </lineage>
</organism>
<feature type="compositionally biased region" description="Low complexity" evidence="1">
    <location>
        <begin position="105"/>
        <end position="126"/>
    </location>
</feature>
<dbReference type="GO" id="GO:0006886">
    <property type="term" value="P:intracellular protein transport"/>
    <property type="evidence" value="ECO:0007669"/>
    <property type="project" value="InterPro"/>
</dbReference>
<dbReference type="OMA" id="CIREMAT"/>
<name>K1WHK6_TRIAC</name>